<gene>
    <name evidence="1" type="ORF">XBW1_mp0030</name>
</gene>
<dbReference type="AlphaFoldDB" id="A0A0B6XGP3"/>
<protein>
    <submittedName>
        <fullName evidence="1">Transposase</fullName>
    </submittedName>
</protein>
<evidence type="ECO:0000313" key="1">
    <source>
        <dbReference type="EMBL" id="CDM92149.1"/>
    </source>
</evidence>
<dbReference type="Proteomes" id="UP000032930">
    <property type="component" value="Plasmid megaplasmid"/>
</dbReference>
<reference evidence="1 2" key="1">
    <citation type="submission" date="2014-02" db="EMBL/GenBank/DDBJ databases">
        <authorList>
            <person name="Genoscope - CEA"/>
        </authorList>
    </citation>
    <scope>NUCLEOTIDE SEQUENCE [LARGE SCALE GENOMIC DNA]</scope>
    <source>
        <strain evidence="1 2">CS03</strain>
        <plasmid evidence="2">Plasmid</plasmid>
    </source>
</reference>
<sequence>MTAGQAHESRSAIPLLEGIGVQRKNGFMKRRGKAVLADKGYSGGKLPRLSA</sequence>
<dbReference type="EMBL" id="FO818638">
    <property type="protein sequence ID" value="CDM92149.1"/>
    <property type="molecule type" value="Genomic_DNA"/>
</dbReference>
<evidence type="ECO:0000313" key="2">
    <source>
        <dbReference type="Proteomes" id="UP000032930"/>
    </source>
</evidence>
<name>A0A0B6XGP3_XENBV</name>
<accession>A0A0B6XGP3</accession>
<organism evidence="1 2">
    <name type="scientific">Xenorhabdus bovienii</name>
    <name type="common">Xenorhabdus nematophila subsp. bovienii</name>
    <dbReference type="NCBI Taxonomy" id="40576"/>
    <lineage>
        <taxon>Bacteria</taxon>
        <taxon>Pseudomonadati</taxon>
        <taxon>Pseudomonadota</taxon>
        <taxon>Gammaproteobacteria</taxon>
        <taxon>Enterobacterales</taxon>
        <taxon>Morganellaceae</taxon>
        <taxon>Xenorhabdus</taxon>
    </lineage>
</organism>
<proteinExistence type="predicted"/>
<dbReference type="KEGG" id="xbv:XBW1_mp0030"/>